<feature type="region of interest" description="Disordered" evidence="1">
    <location>
        <begin position="91"/>
        <end position="110"/>
    </location>
</feature>
<evidence type="ECO:0000313" key="3">
    <source>
        <dbReference type="Proteomes" id="UP001066276"/>
    </source>
</evidence>
<name>A0AAV7T318_PLEWA</name>
<feature type="compositionally biased region" description="Pro residues" evidence="1">
    <location>
        <begin position="195"/>
        <end position="204"/>
    </location>
</feature>
<organism evidence="2 3">
    <name type="scientific">Pleurodeles waltl</name>
    <name type="common">Iberian ribbed newt</name>
    <dbReference type="NCBI Taxonomy" id="8319"/>
    <lineage>
        <taxon>Eukaryota</taxon>
        <taxon>Metazoa</taxon>
        <taxon>Chordata</taxon>
        <taxon>Craniata</taxon>
        <taxon>Vertebrata</taxon>
        <taxon>Euteleostomi</taxon>
        <taxon>Amphibia</taxon>
        <taxon>Batrachia</taxon>
        <taxon>Caudata</taxon>
        <taxon>Salamandroidea</taxon>
        <taxon>Salamandridae</taxon>
        <taxon>Pleurodelinae</taxon>
        <taxon>Pleurodeles</taxon>
    </lineage>
</organism>
<sequence length="204" mass="21926">MGAAQRLCGNLAGGPSASPGLCWLRARLELGRSRRWAARVPFRVRAGRVSTEADRLPFEGRVAPSSKPVGRRCSSSSSTCFFRGKTALHDKVGGAGSEESEESDESQPGTVYFKSPDKLVIFDDRMNRSVSKELVMEAEGKDGGQGGRHSHDMRQQSSMAPLVGQPKVGEVMVSEEIVTQSESLLVVTSQGSGDPVPPRPPTWV</sequence>
<dbReference type="EMBL" id="JANPWB010000007">
    <property type="protein sequence ID" value="KAJ1170853.1"/>
    <property type="molecule type" value="Genomic_DNA"/>
</dbReference>
<comment type="caution">
    <text evidence="2">The sequence shown here is derived from an EMBL/GenBank/DDBJ whole genome shotgun (WGS) entry which is preliminary data.</text>
</comment>
<reference evidence="2" key="1">
    <citation type="journal article" date="2022" name="bioRxiv">
        <title>Sequencing and chromosome-scale assembly of the giantPleurodeles waltlgenome.</title>
        <authorList>
            <person name="Brown T."/>
            <person name="Elewa A."/>
            <person name="Iarovenko S."/>
            <person name="Subramanian E."/>
            <person name="Araus A.J."/>
            <person name="Petzold A."/>
            <person name="Susuki M."/>
            <person name="Suzuki K.-i.T."/>
            <person name="Hayashi T."/>
            <person name="Toyoda A."/>
            <person name="Oliveira C."/>
            <person name="Osipova E."/>
            <person name="Leigh N.D."/>
            <person name="Simon A."/>
            <person name="Yun M.H."/>
        </authorList>
    </citation>
    <scope>NUCLEOTIDE SEQUENCE</scope>
    <source>
        <strain evidence="2">20211129_DDA</strain>
        <tissue evidence="2">Liver</tissue>
    </source>
</reference>
<dbReference type="Proteomes" id="UP001066276">
    <property type="component" value="Chromosome 4_1"/>
</dbReference>
<feature type="region of interest" description="Disordered" evidence="1">
    <location>
        <begin position="185"/>
        <end position="204"/>
    </location>
</feature>
<gene>
    <name evidence="2" type="ORF">NDU88_002724</name>
</gene>
<keyword evidence="3" id="KW-1185">Reference proteome</keyword>
<evidence type="ECO:0000256" key="1">
    <source>
        <dbReference type="SAM" id="MobiDB-lite"/>
    </source>
</evidence>
<accession>A0AAV7T318</accession>
<protein>
    <submittedName>
        <fullName evidence="2">Uncharacterized protein</fullName>
    </submittedName>
</protein>
<proteinExistence type="predicted"/>
<dbReference type="AlphaFoldDB" id="A0AAV7T318"/>
<evidence type="ECO:0000313" key="2">
    <source>
        <dbReference type="EMBL" id="KAJ1170853.1"/>
    </source>
</evidence>
<feature type="region of interest" description="Disordered" evidence="1">
    <location>
        <begin position="138"/>
        <end position="164"/>
    </location>
</feature>